<dbReference type="InterPro" id="IPR020845">
    <property type="entry name" value="AMP-binding_CS"/>
</dbReference>
<dbReference type="InterPro" id="IPR050237">
    <property type="entry name" value="ATP-dep_AMP-bd_enzyme"/>
</dbReference>
<evidence type="ECO:0000313" key="4">
    <source>
        <dbReference type="Proteomes" id="UP000830326"/>
    </source>
</evidence>
<feature type="domain" description="AMP-dependent synthetase/ligase" evidence="1">
    <location>
        <begin position="33"/>
        <end position="394"/>
    </location>
</feature>
<dbReference type="PANTHER" id="PTHR43767">
    <property type="entry name" value="LONG-CHAIN-FATTY-ACID--COA LIGASE"/>
    <property type="match status" value="1"/>
</dbReference>
<keyword evidence="3" id="KW-0436">Ligase</keyword>
<organism evidence="3 4">
    <name type="scientific">Halobacillus amylolyticus</name>
    <dbReference type="NCBI Taxonomy" id="2932259"/>
    <lineage>
        <taxon>Bacteria</taxon>
        <taxon>Bacillati</taxon>
        <taxon>Bacillota</taxon>
        <taxon>Bacilli</taxon>
        <taxon>Bacillales</taxon>
        <taxon>Bacillaceae</taxon>
        <taxon>Halobacillus</taxon>
    </lineage>
</organism>
<keyword evidence="4" id="KW-1185">Reference proteome</keyword>
<accession>A0ABY4H9Y3</accession>
<evidence type="ECO:0000259" key="1">
    <source>
        <dbReference type="Pfam" id="PF00501"/>
    </source>
</evidence>
<reference evidence="3" key="1">
    <citation type="submission" date="2022-04" db="EMBL/GenBank/DDBJ databases">
        <title>Halobacillus sp. isolated from saltern.</title>
        <authorList>
            <person name="Won M."/>
            <person name="Lee C.-M."/>
            <person name="Woen H.-Y."/>
            <person name="Kwon S.-W."/>
        </authorList>
    </citation>
    <scope>NUCLEOTIDE SEQUENCE</scope>
    <source>
        <strain evidence="3">SSHM10-5</strain>
    </source>
</reference>
<sequence>MNNLEERKWYESYPSEMKKDLKYPEVSLYSLLKRTAEKYGSRTAVILEDNQISYQELIDKVDRLAGAWDDIGLVKGERIGLMVSNHPDYIIAYYAAQRLGLIVVQINPRYTARELLQIVSDSKTNYLVAEQANLKTVYQVDDMQKLNRIFVSGSEDNDHHSLDFLIENSTPLRKEIPISVKEDVAVIQYTGGTSGKMKGAMLTHLNLVANIIQSYTMYGKRMLFGQEVVLTATPLYHVYAMTSAMNLGIYIGASLLLIRKFEVDDVLNKIKRYQPTFFPGVPGMYNAFVNHPDVESYGLHCLKFCSSGSAPLPVEIIKRFESLTGAVIGEGFGLTEASPSTHRNPTTGVRKVGSIGIPLPGTDSKIVDEDSNELPDNCVGELIIKGPQIMKGYWQNGDETAQALRNGWLYTGDLAMSDEEGYFYIVGRKKEMIINGGFNIYPQEVESVLYDHPDVKESAVVGIPDREKGEIVKAYVVAKDGHTIDLEELKGHCYHNLTRYKVPKRFEICEALPRNTVGKLLKRKLVEREKLKEEEEHHAGG</sequence>
<dbReference type="Pfam" id="PF13193">
    <property type="entry name" value="AMP-binding_C"/>
    <property type="match status" value="1"/>
</dbReference>
<dbReference type="PROSITE" id="PS00455">
    <property type="entry name" value="AMP_BINDING"/>
    <property type="match status" value="1"/>
</dbReference>
<dbReference type="PANTHER" id="PTHR43767:SF12">
    <property type="entry name" value="AMP-DEPENDENT SYNTHETASE AND LIGASE"/>
    <property type="match status" value="1"/>
</dbReference>
<dbReference type="Gene3D" id="3.40.50.12780">
    <property type="entry name" value="N-terminal domain of ligase-like"/>
    <property type="match status" value="1"/>
</dbReference>
<dbReference type="InterPro" id="IPR042099">
    <property type="entry name" value="ANL_N_sf"/>
</dbReference>
<evidence type="ECO:0000313" key="3">
    <source>
        <dbReference type="EMBL" id="UOR11492.1"/>
    </source>
</evidence>
<dbReference type="Gene3D" id="3.30.300.30">
    <property type="match status" value="1"/>
</dbReference>
<protein>
    <submittedName>
        <fullName evidence="3">Long-chain fatty acid--CoA ligase</fullName>
    </submittedName>
</protein>
<name>A0ABY4H9Y3_9BACI</name>
<dbReference type="EMBL" id="CP095075">
    <property type="protein sequence ID" value="UOR11492.1"/>
    <property type="molecule type" value="Genomic_DNA"/>
</dbReference>
<dbReference type="Pfam" id="PF00501">
    <property type="entry name" value="AMP-binding"/>
    <property type="match status" value="1"/>
</dbReference>
<dbReference type="InterPro" id="IPR045851">
    <property type="entry name" value="AMP-bd_C_sf"/>
</dbReference>
<dbReference type="RefSeq" id="WP_245031521.1">
    <property type="nucleotide sequence ID" value="NZ_CP095075.1"/>
</dbReference>
<dbReference type="SUPFAM" id="SSF56801">
    <property type="entry name" value="Acetyl-CoA synthetase-like"/>
    <property type="match status" value="1"/>
</dbReference>
<dbReference type="InterPro" id="IPR025110">
    <property type="entry name" value="AMP-bd_C"/>
</dbReference>
<evidence type="ECO:0000259" key="2">
    <source>
        <dbReference type="Pfam" id="PF13193"/>
    </source>
</evidence>
<proteinExistence type="predicted"/>
<dbReference type="Proteomes" id="UP000830326">
    <property type="component" value="Chromosome"/>
</dbReference>
<feature type="domain" description="AMP-binding enzyme C-terminal" evidence="2">
    <location>
        <begin position="444"/>
        <end position="519"/>
    </location>
</feature>
<dbReference type="InterPro" id="IPR000873">
    <property type="entry name" value="AMP-dep_synth/lig_dom"/>
</dbReference>
<dbReference type="GO" id="GO:0016874">
    <property type="term" value="F:ligase activity"/>
    <property type="evidence" value="ECO:0007669"/>
    <property type="project" value="UniProtKB-KW"/>
</dbReference>
<gene>
    <name evidence="3" type="ORF">MUO15_18160</name>
</gene>
<dbReference type="CDD" id="cd05936">
    <property type="entry name" value="FC-FACS_FadD_like"/>
    <property type="match status" value="1"/>
</dbReference>